<organism evidence="10 11">
    <name type="scientific">Tenuifilum thalassicum</name>
    <dbReference type="NCBI Taxonomy" id="2590900"/>
    <lineage>
        <taxon>Bacteria</taxon>
        <taxon>Pseudomonadati</taxon>
        <taxon>Bacteroidota</taxon>
        <taxon>Bacteroidia</taxon>
        <taxon>Bacteroidales</taxon>
        <taxon>Tenuifilaceae</taxon>
        <taxon>Tenuifilum</taxon>
    </lineage>
</organism>
<feature type="transmembrane region" description="Helical" evidence="7">
    <location>
        <begin position="329"/>
        <end position="356"/>
    </location>
</feature>
<dbReference type="KEGG" id="ttz:FHG85_02665"/>
<dbReference type="Proteomes" id="UP000500961">
    <property type="component" value="Chromosome"/>
</dbReference>
<evidence type="ECO:0000259" key="9">
    <source>
        <dbReference type="Pfam" id="PF12704"/>
    </source>
</evidence>
<reference evidence="10 11" key="1">
    <citation type="submission" date="2019-07" db="EMBL/GenBank/DDBJ databases">
        <title>Thalassofilum flectens gen. nov., sp. nov., a novel moderate thermophilic anaerobe from a shallow sea hot spring in Kunashir Island (Russia), representing a new family in the order Bacteroidales, and proposal of Thalassofilacea fam. nov.</title>
        <authorList>
            <person name="Kochetkova T.V."/>
            <person name="Podosokorskaya O.A."/>
            <person name="Novikov A."/>
            <person name="Elcheninov A.G."/>
            <person name="Toshchakov S.V."/>
            <person name="Kublanov I.V."/>
        </authorList>
    </citation>
    <scope>NUCLEOTIDE SEQUENCE [LARGE SCALE GENOMIC DNA]</scope>
    <source>
        <strain evidence="10 11">38-H</strain>
    </source>
</reference>
<evidence type="ECO:0000256" key="5">
    <source>
        <dbReference type="ARBA" id="ARBA00023136"/>
    </source>
</evidence>
<evidence type="ECO:0000256" key="3">
    <source>
        <dbReference type="ARBA" id="ARBA00022692"/>
    </source>
</evidence>
<feature type="domain" description="MacB-like periplasmic core" evidence="9">
    <location>
        <begin position="29"/>
        <end position="292"/>
    </location>
</feature>
<dbReference type="InterPro" id="IPR025857">
    <property type="entry name" value="MacB_PCD"/>
</dbReference>
<dbReference type="InterPro" id="IPR050250">
    <property type="entry name" value="Macrolide_Exporter_MacB"/>
</dbReference>
<dbReference type="RefSeq" id="WP_173072751.1">
    <property type="nucleotide sequence ID" value="NZ_CP041345.1"/>
</dbReference>
<keyword evidence="4 7" id="KW-1133">Transmembrane helix</keyword>
<evidence type="ECO:0000256" key="7">
    <source>
        <dbReference type="SAM" id="Phobius"/>
    </source>
</evidence>
<evidence type="ECO:0000256" key="2">
    <source>
        <dbReference type="ARBA" id="ARBA00022475"/>
    </source>
</evidence>
<evidence type="ECO:0000256" key="4">
    <source>
        <dbReference type="ARBA" id="ARBA00022989"/>
    </source>
</evidence>
<feature type="transmembrane region" description="Helical" evidence="7">
    <location>
        <begin position="30"/>
        <end position="50"/>
    </location>
</feature>
<keyword evidence="5 7" id="KW-0472">Membrane</keyword>
<accession>A0A7D3Y356</accession>
<dbReference type="AlphaFoldDB" id="A0A7D3Y356"/>
<keyword evidence="2" id="KW-1003">Cell membrane</keyword>
<dbReference type="GO" id="GO:0005886">
    <property type="term" value="C:plasma membrane"/>
    <property type="evidence" value="ECO:0007669"/>
    <property type="project" value="UniProtKB-SubCell"/>
</dbReference>
<comment type="subcellular location">
    <subcellularLocation>
        <location evidence="1">Cell membrane</location>
        <topology evidence="1">Multi-pass membrane protein</topology>
    </subcellularLocation>
</comment>
<gene>
    <name evidence="10" type="ORF">FHG85_02665</name>
</gene>
<evidence type="ECO:0000256" key="6">
    <source>
        <dbReference type="ARBA" id="ARBA00038076"/>
    </source>
</evidence>
<evidence type="ECO:0000313" key="11">
    <source>
        <dbReference type="Proteomes" id="UP000500961"/>
    </source>
</evidence>
<evidence type="ECO:0000259" key="8">
    <source>
        <dbReference type="Pfam" id="PF02687"/>
    </source>
</evidence>
<protein>
    <submittedName>
        <fullName evidence="10">FtsX-like permease family protein</fullName>
    </submittedName>
</protein>
<dbReference type="EMBL" id="CP041345">
    <property type="protein sequence ID" value="QKG79209.1"/>
    <property type="molecule type" value="Genomic_DNA"/>
</dbReference>
<evidence type="ECO:0000313" key="10">
    <source>
        <dbReference type="EMBL" id="QKG79209.1"/>
    </source>
</evidence>
<dbReference type="PANTHER" id="PTHR30572:SF4">
    <property type="entry name" value="ABC TRANSPORTER PERMEASE YTRF"/>
    <property type="match status" value="1"/>
</dbReference>
<dbReference type="GO" id="GO:0022857">
    <property type="term" value="F:transmembrane transporter activity"/>
    <property type="evidence" value="ECO:0007669"/>
    <property type="project" value="TreeGrafter"/>
</dbReference>
<proteinExistence type="inferred from homology"/>
<name>A0A7D3Y356_9BACT</name>
<evidence type="ECO:0000256" key="1">
    <source>
        <dbReference type="ARBA" id="ARBA00004651"/>
    </source>
</evidence>
<keyword evidence="3 7" id="KW-0812">Transmembrane</keyword>
<dbReference type="InterPro" id="IPR003838">
    <property type="entry name" value="ABC3_permease_C"/>
</dbReference>
<sequence>MFRIDRLYRRYAHDITIALEAIMANKLKSILTALGIIFGVAAVISMLAIGNGAQQEILEQMKLVGVNNIIVNSIFEAPDTENSDTENGNKQKQKFSPGLTLSDLNAIKEVIPSVEHISPEISLNSYIQYKGVRMQAKILGVNNDYFNLFNLPLEEGTFFNSYQEDHGVPVCVIGANIKTKFFSTENPIGKYIKFGNVWLKVIGVLSKSNVKVTGFENSGINVYNDNVYVPAKNILLRYQNRALVNTKKLGQSFTFRIGFAFFGGSTQSQAPKNYHQLDRIILQVKETEDITSTTEILSRMLKRRHADVNDFEITVPELLLKQQQRTKDIFNIVLGAIASISLIVGGIGIMNIMFASVMERIKEIGTRLAIGAKKADIVAQFLSESVLISVSGGLIGVILGVILSKLITHFAGILTIVSFSSIVIAFGVSAAVGIIFGLSPAKKAAEKDPIESLRYE</sequence>
<dbReference type="Pfam" id="PF12704">
    <property type="entry name" value="MacB_PCD"/>
    <property type="match status" value="1"/>
</dbReference>
<dbReference type="PANTHER" id="PTHR30572">
    <property type="entry name" value="MEMBRANE COMPONENT OF TRANSPORTER-RELATED"/>
    <property type="match status" value="1"/>
</dbReference>
<feature type="domain" description="ABC3 transporter permease C-terminal" evidence="8">
    <location>
        <begin position="336"/>
        <end position="449"/>
    </location>
</feature>
<feature type="transmembrane region" description="Helical" evidence="7">
    <location>
        <begin position="377"/>
        <end position="403"/>
    </location>
</feature>
<dbReference type="Pfam" id="PF02687">
    <property type="entry name" value="FtsX"/>
    <property type="match status" value="1"/>
</dbReference>
<keyword evidence="11" id="KW-1185">Reference proteome</keyword>
<feature type="transmembrane region" description="Helical" evidence="7">
    <location>
        <begin position="409"/>
        <end position="438"/>
    </location>
</feature>
<comment type="similarity">
    <text evidence="6">Belongs to the ABC-4 integral membrane protein family.</text>
</comment>